<dbReference type="Pfam" id="PF12680">
    <property type="entry name" value="SnoaL_2"/>
    <property type="match status" value="1"/>
</dbReference>
<dbReference type="Proteomes" id="UP001139971">
    <property type="component" value="Unassembled WGS sequence"/>
</dbReference>
<evidence type="ECO:0000313" key="2">
    <source>
        <dbReference type="EMBL" id="MDC8015542.1"/>
    </source>
</evidence>
<dbReference type="EMBL" id="JAOVZO020000020">
    <property type="protein sequence ID" value="MDC8015542.1"/>
    <property type="molecule type" value="Genomic_DNA"/>
</dbReference>
<proteinExistence type="predicted"/>
<dbReference type="AlphaFoldDB" id="A0A9X3YPM5"/>
<keyword evidence="3" id="KW-1185">Reference proteome</keyword>
<accession>A0A9X3YPM5</accession>
<gene>
    <name evidence="2" type="ORF">OD750_023700</name>
</gene>
<dbReference type="RefSeq" id="WP_263540732.1">
    <property type="nucleotide sequence ID" value="NZ_JAOVZO020000020.1"/>
</dbReference>
<dbReference type="InterPro" id="IPR037401">
    <property type="entry name" value="SnoaL-like"/>
</dbReference>
<feature type="domain" description="SnoaL-like" evidence="1">
    <location>
        <begin position="21"/>
        <end position="110"/>
    </location>
</feature>
<reference evidence="2" key="1">
    <citation type="submission" date="2023-02" db="EMBL/GenBank/DDBJ databases">
        <title>Tahibacter soli sp. nov. isolated from soil.</title>
        <authorList>
            <person name="Baek J.H."/>
            <person name="Lee J.K."/>
            <person name="Choi D.G."/>
            <person name="Jeon C.O."/>
        </authorList>
    </citation>
    <scope>NUCLEOTIDE SEQUENCE</scope>
    <source>
        <strain evidence="2">BL</strain>
    </source>
</reference>
<dbReference type="Gene3D" id="3.10.450.50">
    <property type="match status" value="1"/>
</dbReference>
<protein>
    <submittedName>
        <fullName evidence="2">Nuclear transport factor 2 family protein</fullName>
    </submittedName>
</protein>
<organism evidence="2 3">
    <name type="scientific">Tahibacter soli</name>
    <dbReference type="NCBI Taxonomy" id="2983605"/>
    <lineage>
        <taxon>Bacteria</taxon>
        <taxon>Pseudomonadati</taxon>
        <taxon>Pseudomonadota</taxon>
        <taxon>Gammaproteobacteria</taxon>
        <taxon>Lysobacterales</taxon>
        <taxon>Rhodanobacteraceae</taxon>
        <taxon>Tahibacter</taxon>
    </lineage>
</organism>
<name>A0A9X3YPM5_9GAMM</name>
<evidence type="ECO:0000259" key="1">
    <source>
        <dbReference type="Pfam" id="PF12680"/>
    </source>
</evidence>
<dbReference type="InterPro" id="IPR032710">
    <property type="entry name" value="NTF2-like_dom_sf"/>
</dbReference>
<evidence type="ECO:0000313" key="3">
    <source>
        <dbReference type="Proteomes" id="UP001139971"/>
    </source>
</evidence>
<sequence>MIDYDGPMQANLTKVFGERDAARRIAAIRELYAQDAVLHEPHASAVGHAAISAAVTELLASLPPGFVFRAAGPAVGHHGAARLQWRAGPPDGPVAVTGTDVAQFEGDRIRVLHVFLDPTGA</sequence>
<dbReference type="SUPFAM" id="SSF54427">
    <property type="entry name" value="NTF2-like"/>
    <property type="match status" value="1"/>
</dbReference>
<comment type="caution">
    <text evidence="2">The sequence shown here is derived from an EMBL/GenBank/DDBJ whole genome shotgun (WGS) entry which is preliminary data.</text>
</comment>